<keyword evidence="4 5" id="KW-0472">Membrane</keyword>
<feature type="transmembrane region" description="Helical" evidence="5">
    <location>
        <begin position="104"/>
        <end position="128"/>
    </location>
</feature>
<keyword evidence="8" id="KW-1185">Reference proteome</keyword>
<dbReference type="SUPFAM" id="SSF50182">
    <property type="entry name" value="Sm-like ribonucleoproteins"/>
    <property type="match status" value="1"/>
</dbReference>
<feature type="transmembrane region" description="Helical" evidence="5">
    <location>
        <begin position="77"/>
        <end position="98"/>
    </location>
</feature>
<evidence type="ECO:0000256" key="5">
    <source>
        <dbReference type="SAM" id="Phobius"/>
    </source>
</evidence>
<dbReference type="Proteomes" id="UP001597375">
    <property type="component" value="Unassembled WGS sequence"/>
</dbReference>
<name>A0ABW5DC81_9BACT</name>
<keyword evidence="3 5" id="KW-1133">Transmembrane helix</keyword>
<evidence type="ECO:0000256" key="1">
    <source>
        <dbReference type="ARBA" id="ARBA00004370"/>
    </source>
</evidence>
<evidence type="ECO:0000256" key="3">
    <source>
        <dbReference type="ARBA" id="ARBA00022989"/>
    </source>
</evidence>
<dbReference type="EMBL" id="JBHUIT010000024">
    <property type="protein sequence ID" value="MFD2257256.1"/>
    <property type="molecule type" value="Genomic_DNA"/>
</dbReference>
<dbReference type="InterPro" id="IPR006685">
    <property type="entry name" value="MscS_channel_2nd"/>
</dbReference>
<organism evidence="7 8">
    <name type="scientific">Luteolibacter algae</name>
    <dbReference type="NCBI Taxonomy" id="454151"/>
    <lineage>
        <taxon>Bacteria</taxon>
        <taxon>Pseudomonadati</taxon>
        <taxon>Verrucomicrobiota</taxon>
        <taxon>Verrucomicrobiia</taxon>
        <taxon>Verrucomicrobiales</taxon>
        <taxon>Verrucomicrobiaceae</taxon>
        <taxon>Luteolibacter</taxon>
    </lineage>
</organism>
<accession>A0ABW5DC81</accession>
<evidence type="ECO:0000256" key="2">
    <source>
        <dbReference type="ARBA" id="ARBA00022692"/>
    </source>
</evidence>
<dbReference type="Gene3D" id="2.30.30.60">
    <property type="match status" value="1"/>
</dbReference>
<protein>
    <submittedName>
        <fullName evidence="7">Mechanosensitive ion channel family protein</fullName>
    </submittedName>
</protein>
<proteinExistence type="predicted"/>
<sequence>MFHDMAMTPDKIGEWLQHFKLGEDVAGNLGIIGAILYLCILALVANFLAKKLIEWVVHPVIRKTAIKLDDLLIDHHVIVHFSHLIPAAVIHFYAPVLFRNEPAVLSFIGLAVNTYLIIITLLVIDGLINFGRAVWESGPIGRRYPAKSYAQAAKLVINLIGLIFILSALLGKSPVVLFSGLGAVTAILLLIFKDAILGLVAGFQLSVNNMVMVGDWIEMPARGADGDIIDVSLTTVKVQNFDKTITTIPTYALISDSFKNWRGMSESGGRRIKRSLFIDMRTIRFADKDLLEHFKRIRLLRPYLEAKLEEIQEFNQGFGITMDELINGRRLTNIGTFRAYCLAYLRNHPKIHQEGMTLLVRQLAPGAQGLPLEIYVFTNDTAWVSYEDIQGDIFDHLLSVLPEFGLSPYQAPSGADLEKAGSMISRNESFAEYSS</sequence>
<dbReference type="InterPro" id="IPR010920">
    <property type="entry name" value="LSM_dom_sf"/>
</dbReference>
<feature type="transmembrane region" description="Helical" evidence="5">
    <location>
        <begin position="25"/>
        <end position="49"/>
    </location>
</feature>
<keyword evidence="2 5" id="KW-0812">Transmembrane</keyword>
<evidence type="ECO:0000259" key="6">
    <source>
        <dbReference type="Pfam" id="PF00924"/>
    </source>
</evidence>
<comment type="subcellular location">
    <subcellularLocation>
        <location evidence="1">Membrane</location>
    </subcellularLocation>
</comment>
<dbReference type="Pfam" id="PF00924">
    <property type="entry name" value="MS_channel_2nd"/>
    <property type="match status" value="1"/>
</dbReference>
<gene>
    <name evidence="7" type="ORF">ACFSSA_11270</name>
</gene>
<evidence type="ECO:0000313" key="8">
    <source>
        <dbReference type="Proteomes" id="UP001597375"/>
    </source>
</evidence>
<reference evidence="8" key="1">
    <citation type="journal article" date="2019" name="Int. J. Syst. Evol. Microbiol.">
        <title>The Global Catalogue of Microorganisms (GCM) 10K type strain sequencing project: providing services to taxonomists for standard genome sequencing and annotation.</title>
        <authorList>
            <consortium name="The Broad Institute Genomics Platform"/>
            <consortium name="The Broad Institute Genome Sequencing Center for Infectious Disease"/>
            <person name="Wu L."/>
            <person name="Ma J."/>
        </authorList>
    </citation>
    <scope>NUCLEOTIDE SEQUENCE [LARGE SCALE GENOMIC DNA]</scope>
    <source>
        <strain evidence="8">CGMCC 4.7106</strain>
    </source>
</reference>
<dbReference type="InterPro" id="IPR023408">
    <property type="entry name" value="MscS_beta-dom_sf"/>
</dbReference>
<feature type="domain" description="Mechanosensitive ion channel MscS" evidence="6">
    <location>
        <begin position="195"/>
        <end position="262"/>
    </location>
</feature>
<dbReference type="PANTHER" id="PTHR30414">
    <property type="entry name" value="MINICONDUCTANCE MECHANOSENSITIVE CHANNEL YBDG"/>
    <property type="match status" value="1"/>
</dbReference>
<feature type="transmembrane region" description="Helical" evidence="5">
    <location>
        <begin position="176"/>
        <end position="203"/>
    </location>
</feature>
<evidence type="ECO:0000256" key="4">
    <source>
        <dbReference type="ARBA" id="ARBA00023136"/>
    </source>
</evidence>
<comment type="caution">
    <text evidence="7">The sequence shown here is derived from an EMBL/GenBank/DDBJ whole genome shotgun (WGS) entry which is preliminary data.</text>
</comment>
<dbReference type="PANTHER" id="PTHR30414:SF0">
    <property type="entry name" value="MINICONDUCTANCE MECHANOSENSITIVE CHANNEL YBDG"/>
    <property type="match status" value="1"/>
</dbReference>
<dbReference type="InterPro" id="IPR030192">
    <property type="entry name" value="YbdG"/>
</dbReference>
<evidence type="ECO:0000313" key="7">
    <source>
        <dbReference type="EMBL" id="MFD2257256.1"/>
    </source>
</evidence>
<feature type="transmembrane region" description="Helical" evidence="5">
    <location>
        <begin position="149"/>
        <end position="170"/>
    </location>
</feature>